<dbReference type="Proteomes" id="UP000299102">
    <property type="component" value="Unassembled WGS sequence"/>
</dbReference>
<protein>
    <submittedName>
        <fullName evidence="1">Uncharacterized protein</fullName>
    </submittedName>
</protein>
<keyword evidence="2" id="KW-1185">Reference proteome</keyword>
<name>A0A4C1XSH5_EUMVA</name>
<evidence type="ECO:0000313" key="2">
    <source>
        <dbReference type="Proteomes" id="UP000299102"/>
    </source>
</evidence>
<dbReference type="AlphaFoldDB" id="A0A4C1XSH5"/>
<gene>
    <name evidence="1" type="ORF">EVAR_50301_1</name>
</gene>
<dbReference type="EMBL" id="BGZK01000943">
    <property type="protein sequence ID" value="GBP65952.1"/>
    <property type="molecule type" value="Genomic_DNA"/>
</dbReference>
<reference evidence="1 2" key="1">
    <citation type="journal article" date="2019" name="Commun. Biol.">
        <title>The bagworm genome reveals a unique fibroin gene that provides high tensile strength.</title>
        <authorList>
            <person name="Kono N."/>
            <person name="Nakamura H."/>
            <person name="Ohtoshi R."/>
            <person name="Tomita M."/>
            <person name="Numata K."/>
            <person name="Arakawa K."/>
        </authorList>
    </citation>
    <scope>NUCLEOTIDE SEQUENCE [LARGE SCALE GENOMIC DNA]</scope>
</reference>
<accession>A0A4C1XSH5</accession>
<comment type="caution">
    <text evidence="1">The sequence shown here is derived from an EMBL/GenBank/DDBJ whole genome shotgun (WGS) entry which is preliminary data.</text>
</comment>
<sequence>MQCRRSAWNSRAPDSRYSKSILWYAAISLIENKDCRVATTKSDFVVRTHRTQRRTTPPGWANGTIEITDLRKLGVWYTGTAHSPLHRPTPLSIRYAIPVQETGNALSVALRLRVLMGGGDDILSWLAFIKSNSPEIFNGDAYAAVAEARRRAGPRACIFDGRFNAPPRRPRYAALGVPAARAARRRDVTAQRPQDRFDAAAGHSPRRDHVFPTLLSRASQDDGWLATVSDAPLPLHFMGGASVAHELQPSSLARQPIALTRNERVFDVVTSYHVTGIALPSLG</sequence>
<proteinExistence type="predicted"/>
<evidence type="ECO:0000313" key="1">
    <source>
        <dbReference type="EMBL" id="GBP65952.1"/>
    </source>
</evidence>
<organism evidence="1 2">
    <name type="scientific">Eumeta variegata</name>
    <name type="common">Bagworm moth</name>
    <name type="synonym">Eumeta japonica</name>
    <dbReference type="NCBI Taxonomy" id="151549"/>
    <lineage>
        <taxon>Eukaryota</taxon>
        <taxon>Metazoa</taxon>
        <taxon>Ecdysozoa</taxon>
        <taxon>Arthropoda</taxon>
        <taxon>Hexapoda</taxon>
        <taxon>Insecta</taxon>
        <taxon>Pterygota</taxon>
        <taxon>Neoptera</taxon>
        <taxon>Endopterygota</taxon>
        <taxon>Lepidoptera</taxon>
        <taxon>Glossata</taxon>
        <taxon>Ditrysia</taxon>
        <taxon>Tineoidea</taxon>
        <taxon>Psychidae</taxon>
        <taxon>Oiketicinae</taxon>
        <taxon>Eumeta</taxon>
    </lineage>
</organism>